<accession>A0ABT1MRL9</accession>
<name>A0ABT1MRL9_9RHOB</name>
<gene>
    <name evidence="1" type="ORF">MLD63_06980</name>
</gene>
<proteinExistence type="predicted"/>
<keyword evidence="2" id="KW-1185">Reference proteome</keyword>
<dbReference type="Proteomes" id="UP001203945">
    <property type="component" value="Unassembled WGS sequence"/>
</dbReference>
<dbReference type="RefSeq" id="WP_255329152.1">
    <property type="nucleotide sequence ID" value="NZ_JAKZEU010000002.1"/>
</dbReference>
<protein>
    <submittedName>
        <fullName evidence="1">Uncharacterized protein</fullName>
    </submittedName>
</protein>
<reference evidence="1 2" key="1">
    <citation type="submission" date="2022-03" db="EMBL/GenBank/DDBJ databases">
        <authorList>
            <person name="He Y."/>
        </authorList>
    </citation>
    <scope>NUCLEOTIDE SEQUENCE [LARGE SCALE GENOMIC DNA]</scope>
    <source>
        <strain evidence="1 2">TK19116</strain>
    </source>
</reference>
<evidence type="ECO:0000313" key="2">
    <source>
        <dbReference type="Proteomes" id="UP001203945"/>
    </source>
</evidence>
<organism evidence="1 2">
    <name type="scientific">Paracoccus albicereus</name>
    <dbReference type="NCBI Taxonomy" id="2922394"/>
    <lineage>
        <taxon>Bacteria</taxon>
        <taxon>Pseudomonadati</taxon>
        <taxon>Pseudomonadota</taxon>
        <taxon>Alphaproteobacteria</taxon>
        <taxon>Rhodobacterales</taxon>
        <taxon>Paracoccaceae</taxon>
        <taxon>Paracoccus</taxon>
    </lineage>
</organism>
<dbReference type="EMBL" id="JAKZEU010000002">
    <property type="protein sequence ID" value="MCQ0970161.1"/>
    <property type="molecule type" value="Genomic_DNA"/>
</dbReference>
<comment type="caution">
    <text evidence="1">The sequence shown here is derived from an EMBL/GenBank/DDBJ whole genome shotgun (WGS) entry which is preliminary data.</text>
</comment>
<sequence length="51" mass="5657">MEDDFTANRKTGRARGYIVGYSPQAKSLALLDQAQAVLDEFPENALQPKEC</sequence>
<evidence type="ECO:0000313" key="1">
    <source>
        <dbReference type="EMBL" id="MCQ0970161.1"/>
    </source>
</evidence>